<protein>
    <submittedName>
        <fullName evidence="1">Uncharacterized protein</fullName>
    </submittedName>
</protein>
<evidence type="ECO:0000313" key="2">
    <source>
        <dbReference type="Proteomes" id="UP000076660"/>
    </source>
</evidence>
<comment type="caution">
    <text evidence="1">The sequence shown here is derived from an EMBL/GenBank/DDBJ whole genome shotgun (WGS) entry which is preliminary data.</text>
</comment>
<evidence type="ECO:0000313" key="1">
    <source>
        <dbReference type="EMBL" id="ONF73186.1"/>
    </source>
</evidence>
<name>A0A1W2M1G9_9PSEU</name>
<gene>
    <name evidence="1" type="ORF">AVR91_0207795</name>
</gene>
<accession>A0A1W2M1G9</accession>
<dbReference type="Proteomes" id="UP000076660">
    <property type="component" value="Unassembled WGS sequence"/>
</dbReference>
<dbReference type="Gene3D" id="2.70.50.50">
    <property type="entry name" value="chitin-binding protein cbp21"/>
    <property type="match status" value="1"/>
</dbReference>
<reference evidence="1 2" key="1">
    <citation type="submission" date="2016-12" db="EMBL/GenBank/DDBJ databases">
        <title>Amycolatopsis keratiniphila subsp. keratiniphila genome sequencing and assembly.</title>
        <authorList>
            <person name="Mayilraj S."/>
            <person name="Kaur N."/>
        </authorList>
    </citation>
    <scope>NUCLEOTIDE SEQUENCE [LARGE SCALE GENOMIC DNA]</scope>
    <source>
        <strain evidence="1 2">DSM 44409</strain>
    </source>
</reference>
<dbReference type="AlphaFoldDB" id="A0A1W2M1G9"/>
<proteinExistence type="predicted"/>
<dbReference type="EMBL" id="LQMT02000008">
    <property type="protein sequence ID" value="ONF73186.1"/>
    <property type="molecule type" value="Genomic_DNA"/>
</dbReference>
<sequence>MIYSIWQRHWPDSGEAFCSCSDVIFT</sequence>
<organism evidence="1 2">
    <name type="scientific">Amycolatopsis keratiniphila subsp. keratiniphila</name>
    <dbReference type="NCBI Taxonomy" id="227715"/>
    <lineage>
        <taxon>Bacteria</taxon>
        <taxon>Bacillati</taxon>
        <taxon>Actinomycetota</taxon>
        <taxon>Actinomycetes</taxon>
        <taxon>Pseudonocardiales</taxon>
        <taxon>Pseudonocardiaceae</taxon>
        <taxon>Amycolatopsis</taxon>
        <taxon>Amycolatopsis japonica group</taxon>
    </lineage>
</organism>